<name>A0ACB9NYW6_9MYRT</name>
<gene>
    <name evidence="1" type="ORF">MLD38_025444</name>
</gene>
<reference evidence="2" key="1">
    <citation type="journal article" date="2023" name="Front. Plant Sci.">
        <title>Chromosomal-level genome assembly of Melastoma candidum provides insights into trichome evolution.</title>
        <authorList>
            <person name="Zhong Y."/>
            <person name="Wu W."/>
            <person name="Sun C."/>
            <person name="Zou P."/>
            <person name="Liu Y."/>
            <person name="Dai S."/>
            <person name="Zhou R."/>
        </authorList>
    </citation>
    <scope>NUCLEOTIDE SEQUENCE [LARGE SCALE GENOMIC DNA]</scope>
</reference>
<sequence>MATVLDRRNLPTNYQAHQEHPSHRSVAGAGGTFGGYAPAGGDCYHHGVGIGLAITDLSMAEHESQATRGYNPSDEALESGSKGFRGTDVDEEDEGWLQLSIGAPTCNNRSRRKKAEDGQERPILDAPDLVELDLLPPGRGSGASVNKLEATATVTASAPLLFLHQYGSSSGSDAEFLKQETPESNILRFGQEIHGQGLIGGARVPRSSNTSYPTSSSSSLPFALPQLGRPHLLQLRGADCGAGPSMGTIKIIDPPRRPHSGIWFMLLASQNQATISCLPQIPKSYLRIRDGRMTVRLLTKYLVNKLELDSESEIEITCRGQELQPYLTLQHVRDNIWIPRKDSTTATATSTATSASTSRVVALRQDSTTTTQQHLMVLNYSRRRRITTSTAIS</sequence>
<evidence type="ECO:0000313" key="2">
    <source>
        <dbReference type="Proteomes" id="UP001057402"/>
    </source>
</evidence>
<protein>
    <submittedName>
        <fullName evidence="1">Uncharacterized protein</fullName>
    </submittedName>
</protein>
<accession>A0ACB9NYW6</accession>
<evidence type="ECO:0000313" key="1">
    <source>
        <dbReference type="EMBL" id="KAI4340629.1"/>
    </source>
</evidence>
<keyword evidence="2" id="KW-1185">Reference proteome</keyword>
<dbReference type="Proteomes" id="UP001057402">
    <property type="component" value="Chromosome 7"/>
</dbReference>
<organism evidence="1 2">
    <name type="scientific">Melastoma candidum</name>
    <dbReference type="NCBI Taxonomy" id="119954"/>
    <lineage>
        <taxon>Eukaryota</taxon>
        <taxon>Viridiplantae</taxon>
        <taxon>Streptophyta</taxon>
        <taxon>Embryophyta</taxon>
        <taxon>Tracheophyta</taxon>
        <taxon>Spermatophyta</taxon>
        <taxon>Magnoliopsida</taxon>
        <taxon>eudicotyledons</taxon>
        <taxon>Gunneridae</taxon>
        <taxon>Pentapetalae</taxon>
        <taxon>rosids</taxon>
        <taxon>malvids</taxon>
        <taxon>Myrtales</taxon>
        <taxon>Melastomataceae</taxon>
        <taxon>Melastomatoideae</taxon>
        <taxon>Melastomateae</taxon>
        <taxon>Melastoma</taxon>
    </lineage>
</organism>
<dbReference type="EMBL" id="CM042886">
    <property type="protein sequence ID" value="KAI4340629.1"/>
    <property type="molecule type" value="Genomic_DNA"/>
</dbReference>
<comment type="caution">
    <text evidence="1">The sequence shown here is derived from an EMBL/GenBank/DDBJ whole genome shotgun (WGS) entry which is preliminary data.</text>
</comment>
<proteinExistence type="predicted"/>